<evidence type="ECO:0000313" key="1">
    <source>
        <dbReference type="EMBL" id="GFO07405.1"/>
    </source>
</evidence>
<dbReference type="Proteomes" id="UP000735302">
    <property type="component" value="Unassembled WGS sequence"/>
</dbReference>
<proteinExistence type="predicted"/>
<evidence type="ECO:0000313" key="2">
    <source>
        <dbReference type="Proteomes" id="UP000735302"/>
    </source>
</evidence>
<dbReference type="AlphaFoldDB" id="A0AAV4AGU4"/>
<gene>
    <name evidence="1" type="ORF">PoB_003391000</name>
</gene>
<protein>
    <submittedName>
        <fullName evidence="1">Uncharacterized protein</fullName>
    </submittedName>
</protein>
<organism evidence="1 2">
    <name type="scientific">Plakobranchus ocellatus</name>
    <dbReference type="NCBI Taxonomy" id="259542"/>
    <lineage>
        <taxon>Eukaryota</taxon>
        <taxon>Metazoa</taxon>
        <taxon>Spiralia</taxon>
        <taxon>Lophotrochozoa</taxon>
        <taxon>Mollusca</taxon>
        <taxon>Gastropoda</taxon>
        <taxon>Heterobranchia</taxon>
        <taxon>Euthyneura</taxon>
        <taxon>Panpulmonata</taxon>
        <taxon>Sacoglossa</taxon>
        <taxon>Placobranchoidea</taxon>
        <taxon>Plakobranchidae</taxon>
        <taxon>Plakobranchus</taxon>
    </lineage>
</organism>
<name>A0AAV4AGU4_9GAST</name>
<comment type="caution">
    <text evidence="1">The sequence shown here is derived from an EMBL/GenBank/DDBJ whole genome shotgun (WGS) entry which is preliminary data.</text>
</comment>
<sequence length="94" mass="10850">MVSRIMRDHLMTSPFLLSNRATDARPGCKTRRIALMLRQDESLSRLGVLSHHRKWTCELVPPVWALRNTRGRAVGFRSEQNIYISWTLSPLSVC</sequence>
<keyword evidence="2" id="KW-1185">Reference proteome</keyword>
<accession>A0AAV4AGU4</accession>
<dbReference type="EMBL" id="BLXT01003865">
    <property type="protein sequence ID" value="GFO07405.1"/>
    <property type="molecule type" value="Genomic_DNA"/>
</dbReference>
<reference evidence="1 2" key="1">
    <citation type="journal article" date="2021" name="Elife">
        <title>Chloroplast acquisition without the gene transfer in kleptoplastic sea slugs, Plakobranchus ocellatus.</title>
        <authorList>
            <person name="Maeda T."/>
            <person name="Takahashi S."/>
            <person name="Yoshida T."/>
            <person name="Shimamura S."/>
            <person name="Takaki Y."/>
            <person name="Nagai Y."/>
            <person name="Toyoda A."/>
            <person name="Suzuki Y."/>
            <person name="Arimoto A."/>
            <person name="Ishii H."/>
            <person name="Satoh N."/>
            <person name="Nishiyama T."/>
            <person name="Hasebe M."/>
            <person name="Maruyama T."/>
            <person name="Minagawa J."/>
            <person name="Obokata J."/>
            <person name="Shigenobu S."/>
        </authorList>
    </citation>
    <scope>NUCLEOTIDE SEQUENCE [LARGE SCALE GENOMIC DNA]</scope>
</reference>